<gene>
    <name evidence="1" type="ORF">KFK09_013317</name>
</gene>
<dbReference type="AlphaFoldDB" id="A0A8T3B9T1"/>
<comment type="caution">
    <text evidence="1">The sequence shown here is derived from an EMBL/GenBank/DDBJ whole genome shotgun (WGS) entry which is preliminary data.</text>
</comment>
<dbReference type="EMBL" id="JAGYWB010000010">
    <property type="protein sequence ID" value="KAI0507196.1"/>
    <property type="molecule type" value="Genomic_DNA"/>
</dbReference>
<dbReference type="OrthoDB" id="806540at2759"/>
<proteinExistence type="predicted"/>
<organism evidence="1 2">
    <name type="scientific">Dendrobium nobile</name>
    <name type="common">Orchid</name>
    <dbReference type="NCBI Taxonomy" id="94219"/>
    <lineage>
        <taxon>Eukaryota</taxon>
        <taxon>Viridiplantae</taxon>
        <taxon>Streptophyta</taxon>
        <taxon>Embryophyta</taxon>
        <taxon>Tracheophyta</taxon>
        <taxon>Spermatophyta</taxon>
        <taxon>Magnoliopsida</taxon>
        <taxon>Liliopsida</taxon>
        <taxon>Asparagales</taxon>
        <taxon>Orchidaceae</taxon>
        <taxon>Epidendroideae</taxon>
        <taxon>Malaxideae</taxon>
        <taxon>Dendrobiinae</taxon>
        <taxon>Dendrobium</taxon>
    </lineage>
</organism>
<keyword evidence="2" id="KW-1185">Reference proteome</keyword>
<evidence type="ECO:0000313" key="2">
    <source>
        <dbReference type="Proteomes" id="UP000829196"/>
    </source>
</evidence>
<reference evidence="1" key="1">
    <citation type="journal article" date="2022" name="Front. Genet.">
        <title>Chromosome-Scale Assembly of the Dendrobium nobile Genome Provides Insights Into the Molecular Mechanism of the Biosynthesis of the Medicinal Active Ingredient of Dendrobium.</title>
        <authorList>
            <person name="Xu Q."/>
            <person name="Niu S.-C."/>
            <person name="Li K.-L."/>
            <person name="Zheng P.-J."/>
            <person name="Zhang X.-J."/>
            <person name="Jia Y."/>
            <person name="Liu Y."/>
            <person name="Niu Y.-X."/>
            <person name="Yu L.-H."/>
            <person name="Chen D.-F."/>
            <person name="Zhang G.-Q."/>
        </authorList>
    </citation>
    <scope>NUCLEOTIDE SEQUENCE</scope>
    <source>
        <tissue evidence="1">Leaf</tissue>
    </source>
</reference>
<dbReference type="Proteomes" id="UP000829196">
    <property type="component" value="Unassembled WGS sequence"/>
</dbReference>
<accession>A0A8T3B9T1</accession>
<sequence>MDDETDQDPMVPSFRAIVDPGLLSQRRMPNRLFVFITNLWSNWLITDQIDHFIYLAKHCSVAYLMNIIIKKFSNYCMREVALEYRNFRWNGELCVVRLQLLHWVQITCKQIQQVEEVVMCEELAPGCSSRRARNRCLSGLRFGWRPWEEEAGGSAVVSIGQRSRESQTFVCLLLGSFE</sequence>
<evidence type="ECO:0000313" key="1">
    <source>
        <dbReference type="EMBL" id="KAI0507196.1"/>
    </source>
</evidence>
<name>A0A8T3B9T1_DENNO</name>
<protein>
    <submittedName>
        <fullName evidence="1">Uncharacterized protein</fullName>
    </submittedName>
</protein>